<keyword evidence="4 18" id="KW-0808">Transferase</keyword>
<keyword evidence="7" id="KW-0430">Lectin</keyword>
<evidence type="ECO:0000256" key="12">
    <source>
        <dbReference type="ARBA" id="ARBA00023136"/>
    </source>
</evidence>
<dbReference type="GO" id="GO:0030246">
    <property type="term" value="F:carbohydrate binding"/>
    <property type="evidence" value="ECO:0007669"/>
    <property type="project" value="UniProtKB-KW"/>
</dbReference>
<reference evidence="26" key="1">
    <citation type="journal article" date="2013" name="Science">
        <title>The Amborella genome and the evolution of flowering plants.</title>
        <authorList>
            <consortium name="Amborella Genome Project"/>
        </authorList>
    </citation>
    <scope>NUCLEOTIDE SEQUENCE [LARGE SCALE GENOMIC DNA]</scope>
</reference>
<dbReference type="EMBL" id="KI392485">
    <property type="protein sequence ID" value="ERN16052.1"/>
    <property type="molecule type" value="Genomic_DNA"/>
</dbReference>
<evidence type="ECO:0000256" key="14">
    <source>
        <dbReference type="ARBA" id="ARBA00023170"/>
    </source>
</evidence>
<protein>
    <recommendedName>
        <fullName evidence="18">Receptor-like serine/threonine-protein kinase</fullName>
        <ecNumber evidence="18">2.7.11.1</ecNumber>
    </recommendedName>
</protein>
<keyword evidence="2 18" id="KW-0723">Serine/threonine-protein kinase</keyword>
<evidence type="ECO:0000256" key="6">
    <source>
        <dbReference type="ARBA" id="ARBA00022729"/>
    </source>
</evidence>
<evidence type="ECO:0000256" key="1">
    <source>
        <dbReference type="ARBA" id="ARBA00004479"/>
    </source>
</evidence>
<evidence type="ECO:0000256" key="19">
    <source>
        <dbReference type="PROSITE-ProRule" id="PRU10141"/>
    </source>
</evidence>
<dbReference type="Gramene" id="ERN16052">
    <property type="protein sequence ID" value="ERN16052"/>
    <property type="gene ID" value="AMTR_s00030p00117770"/>
</dbReference>
<comment type="catalytic activity">
    <reaction evidence="16 18">
        <text>L-threonyl-[protein] + ATP = O-phospho-L-threonyl-[protein] + ADP + H(+)</text>
        <dbReference type="Rhea" id="RHEA:46608"/>
        <dbReference type="Rhea" id="RHEA-COMP:11060"/>
        <dbReference type="Rhea" id="RHEA-COMP:11605"/>
        <dbReference type="ChEBI" id="CHEBI:15378"/>
        <dbReference type="ChEBI" id="CHEBI:30013"/>
        <dbReference type="ChEBI" id="CHEBI:30616"/>
        <dbReference type="ChEBI" id="CHEBI:61977"/>
        <dbReference type="ChEBI" id="CHEBI:456216"/>
        <dbReference type="EC" id="2.7.11.1"/>
    </reaction>
</comment>
<evidence type="ECO:0000256" key="13">
    <source>
        <dbReference type="ARBA" id="ARBA00023157"/>
    </source>
</evidence>
<evidence type="ECO:0000259" key="22">
    <source>
        <dbReference type="PROSITE" id="PS50011"/>
    </source>
</evidence>
<evidence type="ECO:0000256" key="3">
    <source>
        <dbReference type="ARBA" id="ARBA00022536"/>
    </source>
</evidence>
<dbReference type="InterPro" id="IPR051343">
    <property type="entry name" value="G-type_lectin_kinases/EP1-like"/>
</dbReference>
<keyword evidence="11 20" id="KW-1133">Transmembrane helix</keyword>
<evidence type="ECO:0000259" key="24">
    <source>
        <dbReference type="PROSITE" id="PS50948"/>
    </source>
</evidence>
<gene>
    <name evidence="25" type="ORF">AMTR_s00030p00117770</name>
</gene>
<feature type="binding site" evidence="19">
    <location>
        <position position="560"/>
    </location>
    <ligand>
        <name>ATP</name>
        <dbReference type="ChEBI" id="CHEBI:30616"/>
    </ligand>
</feature>
<dbReference type="SMART" id="SM00220">
    <property type="entry name" value="S_TKc"/>
    <property type="match status" value="1"/>
</dbReference>
<evidence type="ECO:0000313" key="25">
    <source>
        <dbReference type="EMBL" id="ERN16052.1"/>
    </source>
</evidence>
<dbReference type="InterPro" id="IPR000858">
    <property type="entry name" value="S_locus_glycoprot_dom"/>
</dbReference>
<dbReference type="InterPro" id="IPR008271">
    <property type="entry name" value="Ser/Thr_kinase_AS"/>
</dbReference>
<name>U5D3T0_AMBTC</name>
<comment type="similarity">
    <text evidence="18">Belongs to the protein kinase superfamily. Ser/Thr protein kinase family.</text>
</comment>
<dbReference type="Proteomes" id="UP000017836">
    <property type="component" value="Unassembled WGS sequence"/>
</dbReference>
<evidence type="ECO:0000256" key="16">
    <source>
        <dbReference type="ARBA" id="ARBA00047899"/>
    </source>
</evidence>
<dbReference type="eggNOG" id="ENOG502QT6D">
    <property type="taxonomic scope" value="Eukaryota"/>
</dbReference>
<dbReference type="Pfam" id="PF01453">
    <property type="entry name" value="B_lectin"/>
    <property type="match status" value="1"/>
</dbReference>
<keyword evidence="3" id="KW-0245">EGF-like domain</keyword>
<dbReference type="FunFam" id="3.30.200.20:FF:000059">
    <property type="entry name" value="S-receptor-like serine/threonine-protein kinase"/>
    <property type="match status" value="1"/>
</dbReference>
<dbReference type="InterPro" id="IPR017441">
    <property type="entry name" value="Protein_kinase_ATP_BS"/>
</dbReference>
<dbReference type="GO" id="GO:0048544">
    <property type="term" value="P:recognition of pollen"/>
    <property type="evidence" value="ECO:0007669"/>
    <property type="project" value="InterPro"/>
</dbReference>
<proteinExistence type="inferred from homology"/>
<dbReference type="SUPFAM" id="SSF51110">
    <property type="entry name" value="alpha-D-mannose-specific plant lectins"/>
    <property type="match status" value="2"/>
</dbReference>
<keyword evidence="8 18" id="KW-0547">Nucleotide-binding</keyword>
<evidence type="ECO:0000256" key="17">
    <source>
        <dbReference type="ARBA" id="ARBA00048679"/>
    </source>
</evidence>
<organism evidence="25 26">
    <name type="scientific">Amborella trichopoda</name>
    <dbReference type="NCBI Taxonomy" id="13333"/>
    <lineage>
        <taxon>Eukaryota</taxon>
        <taxon>Viridiplantae</taxon>
        <taxon>Streptophyta</taxon>
        <taxon>Embryophyta</taxon>
        <taxon>Tracheophyta</taxon>
        <taxon>Spermatophyta</taxon>
        <taxon>Magnoliopsida</taxon>
        <taxon>Amborellales</taxon>
        <taxon>Amborellaceae</taxon>
        <taxon>Amborella</taxon>
    </lineage>
</organism>
<dbReference type="GO" id="GO:0005524">
    <property type="term" value="F:ATP binding"/>
    <property type="evidence" value="ECO:0007669"/>
    <property type="project" value="UniProtKB-UniRule"/>
</dbReference>
<evidence type="ECO:0000259" key="23">
    <source>
        <dbReference type="PROSITE" id="PS50927"/>
    </source>
</evidence>
<dbReference type="Gene3D" id="3.30.200.20">
    <property type="entry name" value="Phosphorylase Kinase, domain 1"/>
    <property type="match status" value="1"/>
</dbReference>
<evidence type="ECO:0000256" key="20">
    <source>
        <dbReference type="SAM" id="Phobius"/>
    </source>
</evidence>
<dbReference type="Pfam" id="PF00069">
    <property type="entry name" value="Pkinase"/>
    <property type="match status" value="1"/>
</dbReference>
<evidence type="ECO:0000256" key="15">
    <source>
        <dbReference type="ARBA" id="ARBA00023180"/>
    </source>
</evidence>
<feature type="domain" description="Apple" evidence="24">
    <location>
        <begin position="361"/>
        <end position="427"/>
    </location>
</feature>
<dbReference type="HOGENOM" id="CLU_000288_116_2_1"/>
<sequence length="822" mass="92374">MATFRLHLSFLLPLLLITSPSSAQSFALQNTSMASPTQILAMPFPSTYPFRNISLGSFLSTTPTGSNQSYWLCPSGNFAFGFYPLSKPQNFMVGVWMPRTPENTLIWTANRDDPPLLDGTSIILTSNGKLLVRNQGIQERPITNNSISATSAAFFDDGNFVLYSDTKVIWQSFDIPTDTIMSGQRLLNGYEILSSSSDTTFSSGKFRLKMQDDGNLVLYPMNTTDRGYNSYWSTATYGRGNSLTLNLNSDGHLYLMNSSGYFVKNITESKDSSFIYRMTLSSEGKLELYSHGLEKNGSLNSSVIWSAVEGSCDVKGICGDNSYCILKALKKPSCRCAPGFSAPGPERTFLDCARSFKDWECEDRKYNFTIDTIEKVIWQDPEYTDDIVTEDDCKETCLDDCTCMAAFFDYQKCAIMKSPLRYGKRTSNSVKAFFRVPHNVTTTGSSNISPPHLSRNPTGSVIERGLHGSFNKWFPISLALGSGLVLSLALSGFLAYRSRMGWYYRLSSNHSLKNQVNLISFAYGQLYEATRGFAEALGKGSFGTVFKGILCNDAEVAVKKLEKLEEEGEEEFRTEVNVIGRTHHKNLVQLLGFCDEGSHRLLVYEFMRNGSLAELLFNEENRPNWEDRVKMALDIARGLLYLHEECVTQIIHCDIKPQNILLDEFHTAKISDFGLAKLLTPDQTRTLTVARGTRGYEAPEWHRNVPVTAKVDVYSYGAMLMEIICCRKSLVVDVPEDEIILSEWVYKCFQDGCLEKLITPEELEVREEKQRLERMVLVALWCKQEEPTLRPSMKTVVLMLEGTVEVQVPPHPCPHSAQSMIS</sequence>
<feature type="domain" description="Bulb-type lectin" evidence="23">
    <location>
        <begin position="177"/>
        <end position="301"/>
    </location>
</feature>
<feature type="chain" id="PRO_5004658577" description="Receptor-like serine/threonine-protein kinase" evidence="21">
    <location>
        <begin position="24"/>
        <end position="822"/>
    </location>
</feature>
<keyword evidence="26" id="KW-1185">Reference proteome</keyword>
<keyword evidence="13" id="KW-1015">Disulfide bond</keyword>
<evidence type="ECO:0000256" key="7">
    <source>
        <dbReference type="ARBA" id="ARBA00022734"/>
    </source>
</evidence>
<evidence type="ECO:0000256" key="8">
    <source>
        <dbReference type="ARBA" id="ARBA00022741"/>
    </source>
</evidence>
<dbReference type="FunFam" id="2.90.10.10:FF:000026">
    <property type="entry name" value="Serine/threonine-protein kinase"/>
    <property type="match status" value="1"/>
</dbReference>
<evidence type="ECO:0000256" key="11">
    <source>
        <dbReference type="ARBA" id="ARBA00022989"/>
    </source>
</evidence>
<dbReference type="GO" id="GO:0106310">
    <property type="term" value="F:protein serine kinase activity"/>
    <property type="evidence" value="ECO:0007669"/>
    <property type="project" value="RHEA"/>
</dbReference>
<evidence type="ECO:0000256" key="4">
    <source>
        <dbReference type="ARBA" id="ARBA00022679"/>
    </source>
</evidence>
<dbReference type="OMA" id="PENTLIW"/>
<dbReference type="GO" id="GO:0004674">
    <property type="term" value="F:protein serine/threonine kinase activity"/>
    <property type="evidence" value="ECO:0007669"/>
    <property type="project" value="UniProtKB-KW"/>
</dbReference>
<dbReference type="PANTHER" id="PTHR47976:SF27">
    <property type="entry name" value="RECEPTOR-LIKE SERINE_THREONINE-PROTEIN KINASE"/>
    <property type="match status" value="1"/>
</dbReference>
<feature type="domain" description="Bulb-type lectin" evidence="23">
    <location>
        <begin position="44"/>
        <end position="175"/>
    </location>
</feature>
<dbReference type="PANTHER" id="PTHR47976">
    <property type="entry name" value="G-TYPE LECTIN S-RECEPTOR-LIKE SERINE/THREONINE-PROTEIN KINASE SD2-5"/>
    <property type="match status" value="1"/>
</dbReference>
<dbReference type="Pfam" id="PF00954">
    <property type="entry name" value="S_locus_glycop"/>
    <property type="match status" value="1"/>
</dbReference>
<keyword evidence="5 20" id="KW-0812">Transmembrane</keyword>
<dbReference type="InterPro" id="IPR011009">
    <property type="entry name" value="Kinase-like_dom_sf"/>
</dbReference>
<feature type="domain" description="Protein kinase" evidence="22">
    <location>
        <begin position="531"/>
        <end position="804"/>
    </location>
</feature>
<evidence type="ECO:0000256" key="9">
    <source>
        <dbReference type="ARBA" id="ARBA00022777"/>
    </source>
</evidence>
<keyword evidence="15" id="KW-0325">Glycoprotein</keyword>
<dbReference type="PROSITE" id="PS00108">
    <property type="entry name" value="PROTEIN_KINASE_ST"/>
    <property type="match status" value="1"/>
</dbReference>
<evidence type="ECO:0000256" key="10">
    <source>
        <dbReference type="ARBA" id="ARBA00022840"/>
    </source>
</evidence>
<evidence type="ECO:0000256" key="5">
    <source>
        <dbReference type="ARBA" id="ARBA00022692"/>
    </source>
</evidence>
<keyword evidence="10 18" id="KW-0067">ATP-binding</keyword>
<dbReference type="EC" id="2.7.11.1" evidence="18"/>
<dbReference type="PIRSF" id="PIRSF000641">
    <property type="entry name" value="SRK"/>
    <property type="match status" value="1"/>
</dbReference>
<comment type="catalytic activity">
    <reaction evidence="17 18">
        <text>L-seryl-[protein] + ATP = O-phospho-L-seryl-[protein] + ADP + H(+)</text>
        <dbReference type="Rhea" id="RHEA:17989"/>
        <dbReference type="Rhea" id="RHEA-COMP:9863"/>
        <dbReference type="Rhea" id="RHEA-COMP:11604"/>
        <dbReference type="ChEBI" id="CHEBI:15378"/>
        <dbReference type="ChEBI" id="CHEBI:29999"/>
        <dbReference type="ChEBI" id="CHEBI:30616"/>
        <dbReference type="ChEBI" id="CHEBI:83421"/>
        <dbReference type="ChEBI" id="CHEBI:456216"/>
        <dbReference type="EC" id="2.7.11.1"/>
    </reaction>
</comment>
<dbReference type="AlphaFoldDB" id="U5D3T0"/>
<keyword evidence="12 20" id="KW-0472">Membrane</keyword>
<dbReference type="PROSITE" id="PS50927">
    <property type="entry name" value="BULB_LECTIN"/>
    <property type="match status" value="2"/>
</dbReference>
<dbReference type="InterPro" id="IPR000719">
    <property type="entry name" value="Prot_kinase_dom"/>
</dbReference>
<evidence type="ECO:0000256" key="18">
    <source>
        <dbReference type="PIRNR" id="PIRNR000641"/>
    </source>
</evidence>
<dbReference type="GO" id="GO:0016020">
    <property type="term" value="C:membrane"/>
    <property type="evidence" value="ECO:0007669"/>
    <property type="project" value="UniProtKB-SubCell"/>
</dbReference>
<dbReference type="PROSITE" id="PS50011">
    <property type="entry name" value="PROTEIN_KINASE_DOM"/>
    <property type="match status" value="1"/>
</dbReference>
<dbReference type="FunFam" id="1.10.510.10:FF:000237">
    <property type="entry name" value="G-type lectin S-receptor-like serine/threonine-protein kinase"/>
    <property type="match status" value="1"/>
</dbReference>
<dbReference type="SMART" id="SM00108">
    <property type="entry name" value="B_lectin"/>
    <property type="match status" value="2"/>
</dbReference>
<evidence type="ECO:0000256" key="2">
    <source>
        <dbReference type="ARBA" id="ARBA00022527"/>
    </source>
</evidence>
<evidence type="ECO:0000256" key="21">
    <source>
        <dbReference type="SAM" id="SignalP"/>
    </source>
</evidence>
<dbReference type="Gene3D" id="1.10.510.10">
    <property type="entry name" value="Transferase(Phosphotransferase) domain 1"/>
    <property type="match status" value="1"/>
</dbReference>
<feature type="transmembrane region" description="Helical" evidence="20">
    <location>
        <begin position="473"/>
        <end position="496"/>
    </location>
</feature>
<accession>U5D3T0</accession>
<dbReference type="Gene3D" id="2.90.10.10">
    <property type="entry name" value="Bulb-type lectin domain"/>
    <property type="match status" value="2"/>
</dbReference>
<keyword evidence="14" id="KW-0675">Receptor</keyword>
<dbReference type="PROSITE" id="PS00107">
    <property type="entry name" value="PROTEIN_KINASE_ATP"/>
    <property type="match status" value="1"/>
</dbReference>
<dbReference type="SUPFAM" id="SSF56112">
    <property type="entry name" value="Protein kinase-like (PK-like)"/>
    <property type="match status" value="1"/>
</dbReference>
<keyword evidence="6 21" id="KW-0732">Signal</keyword>
<evidence type="ECO:0000313" key="26">
    <source>
        <dbReference type="Proteomes" id="UP000017836"/>
    </source>
</evidence>
<dbReference type="InterPro" id="IPR024171">
    <property type="entry name" value="SRK-like_kinase"/>
</dbReference>
<dbReference type="InterPro" id="IPR003609">
    <property type="entry name" value="Pan_app"/>
</dbReference>
<dbReference type="InterPro" id="IPR036426">
    <property type="entry name" value="Bulb-type_lectin_dom_sf"/>
</dbReference>
<feature type="signal peptide" evidence="21">
    <location>
        <begin position="1"/>
        <end position="23"/>
    </location>
</feature>
<keyword evidence="9 18" id="KW-0418">Kinase</keyword>
<dbReference type="InterPro" id="IPR001480">
    <property type="entry name" value="Bulb-type_lectin_dom"/>
</dbReference>
<comment type="subcellular location">
    <subcellularLocation>
        <location evidence="1">Membrane</location>
        <topology evidence="1">Single-pass type I membrane protein</topology>
    </subcellularLocation>
</comment>
<dbReference type="GO" id="GO:0004672">
    <property type="term" value="F:protein kinase activity"/>
    <property type="evidence" value="ECO:0000318"/>
    <property type="project" value="GO_Central"/>
</dbReference>
<dbReference type="PROSITE" id="PS50948">
    <property type="entry name" value="PAN"/>
    <property type="match status" value="1"/>
</dbReference>